<dbReference type="OrthoDB" id="1746530at2759"/>
<organism evidence="11 12">
    <name type="scientific">Paragonimus heterotremus</name>
    <dbReference type="NCBI Taxonomy" id="100268"/>
    <lineage>
        <taxon>Eukaryota</taxon>
        <taxon>Metazoa</taxon>
        <taxon>Spiralia</taxon>
        <taxon>Lophotrochozoa</taxon>
        <taxon>Platyhelminthes</taxon>
        <taxon>Trematoda</taxon>
        <taxon>Digenea</taxon>
        <taxon>Plagiorchiida</taxon>
        <taxon>Troglotremata</taxon>
        <taxon>Troglotrematidae</taxon>
        <taxon>Paragonimus</taxon>
    </lineage>
</organism>
<dbReference type="PANTHER" id="PTHR15561">
    <property type="entry name" value="CALCITONIN GENE-RELATED PEPTIDE-RECEPTOR COMPONENT PROTEIN"/>
    <property type="match status" value="1"/>
</dbReference>
<evidence type="ECO:0000256" key="5">
    <source>
        <dbReference type="ARBA" id="ARBA00023163"/>
    </source>
</evidence>
<keyword evidence="5" id="KW-0804">Transcription</keyword>
<evidence type="ECO:0000256" key="6">
    <source>
        <dbReference type="ARBA" id="ARBA00023242"/>
    </source>
</evidence>
<comment type="similarity">
    <text evidence="2">Belongs to the eukaryotic RPC9 RNA polymerase subunit family.</text>
</comment>
<dbReference type="InterPro" id="IPR038324">
    <property type="entry name" value="Rpb4/RPC9_sf"/>
</dbReference>
<evidence type="ECO:0000256" key="3">
    <source>
        <dbReference type="ARBA" id="ARBA00016672"/>
    </source>
</evidence>
<evidence type="ECO:0000259" key="10">
    <source>
        <dbReference type="SMART" id="SM00657"/>
    </source>
</evidence>
<comment type="subunit">
    <text evidence="8">Component of the RNA polymerase III complex consisting of 17 subunits: a ten-subunit horseshoe-shaped catalytic core composed of POLR3A/RPC1, POLR3B/RPC2, POLR1C/RPAC1, POLR1D/RPAC2, POLR3K/RPC10, POLR2E/RPABC1, POLR2F/RPABC2, POLR2H/RPABC3, POLR2K/RPABC4 and POLR2L/RPABC5; a mobile stalk composed of two subunits POLR3H/RPC8 and CRCP/RPC9, protruding from the core and functioning primarily in transcription initiation; and additional subunits homologous to general transcription factors of the RNA polymerase II machinery, POLR3C/RPC3-POLR3F/RPC6-POLR3G/RPC7 heterotrimer required for transcription initiation and POLR3D/RPC4-POLR3E/RPC5 heterodimer involved in both transcription initiation and termination.</text>
</comment>
<dbReference type="GO" id="GO:0006384">
    <property type="term" value="P:transcription initiation at RNA polymerase III promoter"/>
    <property type="evidence" value="ECO:0007669"/>
    <property type="project" value="InterPro"/>
</dbReference>
<reference evidence="11" key="1">
    <citation type="submission" date="2019-05" db="EMBL/GenBank/DDBJ databases">
        <title>Annotation for the trematode Paragonimus heterotremus.</title>
        <authorList>
            <person name="Choi Y.-J."/>
        </authorList>
    </citation>
    <scope>NUCLEOTIDE SEQUENCE</scope>
    <source>
        <strain evidence="11">LC</strain>
    </source>
</reference>
<comment type="caution">
    <text evidence="11">The sequence shown here is derived from an EMBL/GenBank/DDBJ whole genome shotgun (WGS) entry which is preliminary data.</text>
</comment>
<dbReference type="GO" id="GO:0005666">
    <property type="term" value="C:RNA polymerase III complex"/>
    <property type="evidence" value="ECO:0007669"/>
    <property type="project" value="InterPro"/>
</dbReference>
<comment type="function">
    <text evidence="9">DNA-dependent RNA polymerase catalyzes the transcription of DNA into RNA using the four ribonucleoside triphosphates as substrates. Specific peripheric component of RNA polymerase III (Pol III) which synthesizes small non-coding RNAs including 5S rRNA, snRNAs, tRNAs and miRNAs from at least 500 distinct genomic loci. With POLR3H/RPC8 forms a mobile stalk that protrudes from Pol III core and functions primarily in transcription initiation. Pol III plays a key role in sensing and limiting infection by intracellular bacteria and DNA viruses. Acts as nuclear and cytosolic DNA sensor involved in innate immune response. Can sense non-self dsDNA that serves as template for transcription into dsRNA. The non-self RNA polymerase III transcripts, such as Epstein-Barr virus-encoded RNAs (EBERs) induce type I interferon and NF-kappa-B through the RIG-I pathway.</text>
</comment>
<comment type="function">
    <text evidence="7">Accessory protein for the calcitonin gene-related peptide (CGRP) receptor. It modulates CGRP responsiveness in a variety of tissues.</text>
</comment>
<gene>
    <name evidence="11" type="ORF">PHET_06654</name>
</gene>
<accession>A0A8J4WY69</accession>
<keyword evidence="12" id="KW-1185">Reference proteome</keyword>
<evidence type="ECO:0000256" key="9">
    <source>
        <dbReference type="ARBA" id="ARBA00045808"/>
    </source>
</evidence>
<dbReference type="InterPro" id="IPR006590">
    <property type="entry name" value="RNA_pol_Rpb4/RPC9_core"/>
</dbReference>
<dbReference type="InterPro" id="IPR005574">
    <property type="entry name" value="Rpb4/RPC9"/>
</dbReference>
<name>A0A8J4WY69_9TREM</name>
<keyword evidence="4" id="KW-0240">DNA-directed RNA polymerase</keyword>
<dbReference type="PANTHER" id="PTHR15561:SF0">
    <property type="entry name" value="DNA-DIRECTED RNA POLYMERASE III SUBUNIT RPC9"/>
    <property type="match status" value="1"/>
</dbReference>
<comment type="subcellular location">
    <subcellularLocation>
        <location evidence="1">Nucleus</location>
    </subcellularLocation>
</comment>
<dbReference type="SMART" id="SM00657">
    <property type="entry name" value="RPOL4c"/>
    <property type="match status" value="1"/>
</dbReference>
<proteinExistence type="inferred from homology"/>
<evidence type="ECO:0000256" key="4">
    <source>
        <dbReference type="ARBA" id="ARBA00022478"/>
    </source>
</evidence>
<dbReference type="Proteomes" id="UP000748531">
    <property type="component" value="Unassembled WGS sequence"/>
</dbReference>
<dbReference type="Gene3D" id="1.20.1250.40">
    <property type="match status" value="1"/>
</dbReference>
<dbReference type="InterPro" id="IPR010997">
    <property type="entry name" value="HRDC-like_sf"/>
</dbReference>
<dbReference type="InterPro" id="IPR038846">
    <property type="entry name" value="RPC9"/>
</dbReference>
<evidence type="ECO:0000313" key="12">
    <source>
        <dbReference type="Proteomes" id="UP000748531"/>
    </source>
</evidence>
<evidence type="ECO:0000313" key="11">
    <source>
        <dbReference type="EMBL" id="KAF5399952.1"/>
    </source>
</evidence>
<dbReference type="AlphaFoldDB" id="A0A8J4WY69"/>
<dbReference type="SUPFAM" id="SSF47819">
    <property type="entry name" value="HRDC-like"/>
    <property type="match status" value="1"/>
</dbReference>
<evidence type="ECO:0000256" key="2">
    <source>
        <dbReference type="ARBA" id="ARBA00006898"/>
    </source>
</evidence>
<evidence type="ECO:0000256" key="1">
    <source>
        <dbReference type="ARBA" id="ARBA00004123"/>
    </source>
</evidence>
<evidence type="ECO:0000256" key="8">
    <source>
        <dbReference type="ARBA" id="ARBA00044007"/>
    </source>
</evidence>
<dbReference type="GO" id="GO:0000166">
    <property type="term" value="F:nucleotide binding"/>
    <property type="evidence" value="ECO:0007669"/>
    <property type="project" value="InterPro"/>
</dbReference>
<sequence>MEICCKSVKLLTNFEVLQLINSRLESKKKIRSQQTLLYTCCKYLKSKSPCSTQTPDSISAFSKAVKSFNLSKVELAMLINHCPSTQVELSVLLPDVDSRFSTTEAEHLLELVAKHFPEGVAVSQTINSSGTANEGEDAR</sequence>
<keyword evidence="6" id="KW-0539">Nucleus</keyword>
<feature type="domain" description="RNA polymerase Rpb4/RPC9 core" evidence="10">
    <location>
        <begin position="1"/>
        <end position="117"/>
    </location>
</feature>
<evidence type="ECO:0000256" key="7">
    <source>
        <dbReference type="ARBA" id="ARBA00043924"/>
    </source>
</evidence>
<dbReference type="EMBL" id="LUCH01003588">
    <property type="protein sequence ID" value="KAF5399952.1"/>
    <property type="molecule type" value="Genomic_DNA"/>
</dbReference>
<protein>
    <recommendedName>
        <fullName evidence="3">DNA-directed RNA polymerase III subunit RPC9</fullName>
    </recommendedName>
</protein>
<dbReference type="Pfam" id="PF03874">
    <property type="entry name" value="RNA_pol_Rpb4"/>
    <property type="match status" value="1"/>
</dbReference>